<evidence type="ECO:0000313" key="7">
    <source>
        <dbReference type="Proteomes" id="UP001566132"/>
    </source>
</evidence>
<organism evidence="6 7">
    <name type="scientific">Hypothenemus hampei</name>
    <name type="common">Coffee berry borer</name>
    <dbReference type="NCBI Taxonomy" id="57062"/>
    <lineage>
        <taxon>Eukaryota</taxon>
        <taxon>Metazoa</taxon>
        <taxon>Ecdysozoa</taxon>
        <taxon>Arthropoda</taxon>
        <taxon>Hexapoda</taxon>
        <taxon>Insecta</taxon>
        <taxon>Pterygota</taxon>
        <taxon>Neoptera</taxon>
        <taxon>Endopterygota</taxon>
        <taxon>Coleoptera</taxon>
        <taxon>Polyphaga</taxon>
        <taxon>Cucujiformia</taxon>
        <taxon>Curculionidae</taxon>
        <taxon>Scolytinae</taxon>
        <taxon>Hypothenemus</taxon>
    </lineage>
</organism>
<dbReference type="PANTHER" id="PTHR45832">
    <property type="entry name" value="SERINE/THREONINE-PROTEIN KINASE SAMKA-RELATED-RELATED"/>
    <property type="match status" value="1"/>
</dbReference>
<dbReference type="InterPro" id="IPR011009">
    <property type="entry name" value="Kinase-like_dom_sf"/>
</dbReference>
<dbReference type="AlphaFoldDB" id="A0ABD1E3T7"/>
<dbReference type="InterPro" id="IPR008266">
    <property type="entry name" value="Tyr_kinase_AS"/>
</dbReference>
<dbReference type="InterPro" id="IPR051931">
    <property type="entry name" value="PAK3-like"/>
</dbReference>
<evidence type="ECO:0000256" key="3">
    <source>
        <dbReference type="ARBA" id="ARBA00022741"/>
    </source>
</evidence>
<evidence type="ECO:0000313" key="6">
    <source>
        <dbReference type="EMBL" id="KAL1489353.1"/>
    </source>
</evidence>
<evidence type="ECO:0000256" key="4">
    <source>
        <dbReference type="ARBA" id="ARBA00022840"/>
    </source>
</evidence>
<comment type="similarity">
    <text evidence="1">Belongs to the protein kinase superfamily. STE Ser/Thr protein kinase family. STE20 subfamily.</text>
</comment>
<dbReference type="SUPFAM" id="SSF56112">
    <property type="entry name" value="Protein kinase-like (PK-like)"/>
    <property type="match status" value="1"/>
</dbReference>
<dbReference type="GO" id="GO:0005524">
    <property type="term" value="F:ATP binding"/>
    <property type="evidence" value="ECO:0007669"/>
    <property type="project" value="UniProtKB-KW"/>
</dbReference>
<accession>A0ABD1E3T7</accession>
<dbReference type="InterPro" id="IPR000719">
    <property type="entry name" value="Prot_kinase_dom"/>
</dbReference>
<name>A0ABD1E3T7_HYPHA</name>
<dbReference type="GO" id="GO:0004674">
    <property type="term" value="F:protein serine/threonine kinase activity"/>
    <property type="evidence" value="ECO:0007669"/>
    <property type="project" value="UniProtKB-EC"/>
</dbReference>
<comment type="caution">
    <text evidence="6">The sequence shown here is derived from an EMBL/GenBank/DDBJ whole genome shotgun (WGS) entry which is preliminary data.</text>
</comment>
<evidence type="ECO:0000256" key="1">
    <source>
        <dbReference type="ARBA" id="ARBA00008874"/>
    </source>
</evidence>
<dbReference type="Gene3D" id="1.10.510.10">
    <property type="entry name" value="Transferase(Phosphotransferase) domain 1"/>
    <property type="match status" value="1"/>
</dbReference>
<dbReference type="PANTHER" id="PTHR45832:SF22">
    <property type="entry name" value="SERINE_THREONINE-PROTEIN KINASE SAMKA-RELATED"/>
    <property type="match status" value="1"/>
</dbReference>
<keyword evidence="4" id="KW-0067">ATP-binding</keyword>
<dbReference type="Proteomes" id="UP001566132">
    <property type="component" value="Unassembled WGS sequence"/>
</dbReference>
<proteinExistence type="inferred from homology"/>
<sequence>MARRDALELMDKIKSFKNDRNPHVLKFLIKSCETIFEIVKPPFTQKELLATRIFGTKLEEHKMSDLELLEKLNCIVAVGDPNKKYEIIGKIGQGGSGSVFMAKEKNTFLEKGCLTEIIKLKKTYMEEGQIAIICRNILKALEYLHNKPLFHRDVTSDNILLGLDGSVKLPDFGVCAQINLINKEKTLTGTCYWMALKVVNRNCYGPKVDIWSLGITIIEMIEGEPPYFNKDPQQALKLIQSNGTPNMKHIVEKVSIELHYFLCQCLEIDVNKWASVDDLPKHHFLTLAKPVSTLTSLVFAAQDGARNPSTN</sequence>
<gene>
    <name evidence="6" type="ORF">ABEB36_014266</name>
</gene>
<dbReference type="EC" id="2.7.11.1" evidence="2"/>
<reference evidence="6 7" key="1">
    <citation type="submission" date="2024-05" db="EMBL/GenBank/DDBJ databases">
        <title>Genetic variation in Jamaican populations of the coffee berry borer (Hypothenemus hampei).</title>
        <authorList>
            <person name="Errbii M."/>
            <person name="Myrie A."/>
        </authorList>
    </citation>
    <scope>NUCLEOTIDE SEQUENCE [LARGE SCALE GENOMIC DNA]</scope>
    <source>
        <strain evidence="6">JA-Hopewell-2020-01-JO</strain>
        <tissue evidence="6">Whole body</tissue>
    </source>
</reference>
<dbReference type="EMBL" id="JBDJPC010000012">
    <property type="protein sequence ID" value="KAL1489353.1"/>
    <property type="molecule type" value="Genomic_DNA"/>
</dbReference>
<evidence type="ECO:0000259" key="5">
    <source>
        <dbReference type="PROSITE" id="PS50011"/>
    </source>
</evidence>
<protein>
    <recommendedName>
        <fullName evidence="2">non-specific serine/threonine protein kinase</fullName>
        <ecNumber evidence="2">2.7.11.1</ecNumber>
    </recommendedName>
</protein>
<dbReference type="PROSITE" id="PS00109">
    <property type="entry name" value="PROTEIN_KINASE_TYR"/>
    <property type="match status" value="1"/>
</dbReference>
<feature type="domain" description="Protein kinase" evidence="5">
    <location>
        <begin position="1"/>
        <end position="285"/>
    </location>
</feature>
<keyword evidence="3" id="KW-0547">Nucleotide-binding</keyword>
<evidence type="ECO:0000256" key="2">
    <source>
        <dbReference type="ARBA" id="ARBA00012513"/>
    </source>
</evidence>
<keyword evidence="7" id="KW-1185">Reference proteome</keyword>
<dbReference type="PROSITE" id="PS50011">
    <property type="entry name" value="PROTEIN_KINASE_DOM"/>
    <property type="match status" value="1"/>
</dbReference>
<dbReference type="Pfam" id="PF00069">
    <property type="entry name" value="Pkinase"/>
    <property type="match status" value="1"/>
</dbReference>